<evidence type="ECO:0000313" key="3">
    <source>
        <dbReference type="Proteomes" id="UP000324748"/>
    </source>
</evidence>
<evidence type="ECO:0000313" key="2">
    <source>
        <dbReference type="EMBL" id="KAA1063847.1"/>
    </source>
</evidence>
<name>A0A5B0LGA8_PUCGR</name>
<accession>A0A5B0LGA8</accession>
<keyword evidence="3" id="KW-1185">Reference proteome</keyword>
<proteinExistence type="predicted"/>
<comment type="caution">
    <text evidence="2">The sequence shown here is derived from an EMBL/GenBank/DDBJ whole genome shotgun (WGS) entry which is preliminary data.</text>
</comment>
<keyword evidence="2" id="KW-0436">Ligase</keyword>
<evidence type="ECO:0000256" key="1">
    <source>
        <dbReference type="SAM" id="MobiDB-lite"/>
    </source>
</evidence>
<dbReference type="OrthoDB" id="15808at2759"/>
<gene>
    <name evidence="2" type="primary">MSW1_2</name>
    <name evidence="2" type="ORF">PGT21_000063</name>
</gene>
<dbReference type="AlphaFoldDB" id="A0A5B0LGA8"/>
<feature type="region of interest" description="Disordered" evidence="1">
    <location>
        <begin position="83"/>
        <end position="102"/>
    </location>
</feature>
<organism evidence="2 3">
    <name type="scientific">Puccinia graminis f. sp. tritici</name>
    <dbReference type="NCBI Taxonomy" id="56615"/>
    <lineage>
        <taxon>Eukaryota</taxon>
        <taxon>Fungi</taxon>
        <taxon>Dikarya</taxon>
        <taxon>Basidiomycota</taxon>
        <taxon>Pucciniomycotina</taxon>
        <taxon>Pucciniomycetes</taxon>
        <taxon>Pucciniales</taxon>
        <taxon>Pucciniaceae</taxon>
        <taxon>Puccinia</taxon>
    </lineage>
</organism>
<protein>
    <submittedName>
        <fullName evidence="2">Tryptophan--tRNA ligase, mitochondrial</fullName>
    </submittedName>
</protein>
<dbReference type="EMBL" id="VSWC01000206">
    <property type="protein sequence ID" value="KAA1063847.1"/>
    <property type="molecule type" value="Genomic_DNA"/>
</dbReference>
<dbReference type="Proteomes" id="UP000324748">
    <property type="component" value="Unassembled WGS sequence"/>
</dbReference>
<reference evidence="2 3" key="1">
    <citation type="submission" date="2019-05" db="EMBL/GenBank/DDBJ databases">
        <title>Emergence of the Ug99 lineage of the wheat stem rust pathogen through somatic hybridization.</title>
        <authorList>
            <person name="Li F."/>
            <person name="Upadhyaya N.M."/>
            <person name="Sperschneider J."/>
            <person name="Matny O."/>
            <person name="Nguyen-Phuc H."/>
            <person name="Mago R."/>
            <person name="Raley C."/>
            <person name="Miller M.E."/>
            <person name="Silverstein K.A.T."/>
            <person name="Henningsen E."/>
            <person name="Hirsch C.D."/>
            <person name="Visser B."/>
            <person name="Pretorius Z.A."/>
            <person name="Steffenson B.J."/>
            <person name="Schwessinger B."/>
            <person name="Dodds P.N."/>
            <person name="Figueroa M."/>
        </authorList>
    </citation>
    <scope>NUCLEOTIDE SEQUENCE [LARGE SCALE GENOMIC DNA]</scope>
    <source>
        <strain evidence="2">21-0</strain>
    </source>
</reference>
<dbReference type="GO" id="GO:0016874">
    <property type="term" value="F:ligase activity"/>
    <property type="evidence" value="ECO:0007669"/>
    <property type="project" value="UniProtKB-KW"/>
</dbReference>
<sequence length="102" mass="11785">MTTWKSQIATSKNSNSLSEVDDSMLHHWVSWHSRPYNQQTSYYTNQLSPRCNLLDIYQSISGQELEQSRDDSKTSRVVDLKSELSSSSSNNFRPFNAEFSRS</sequence>